<feature type="transmembrane region" description="Helical" evidence="5">
    <location>
        <begin position="60"/>
        <end position="89"/>
    </location>
</feature>
<comment type="subcellular location">
    <subcellularLocation>
        <location evidence="1">Membrane</location>
        <topology evidence="1">Multi-pass membrane protein</topology>
    </subcellularLocation>
</comment>
<accession>A0ABS9X5B8</accession>
<keyword evidence="4 5" id="KW-0472">Membrane</keyword>
<dbReference type="Proteomes" id="UP001139646">
    <property type="component" value="Unassembled WGS sequence"/>
</dbReference>
<dbReference type="InterPro" id="IPR003825">
    <property type="entry name" value="Colicin-V_CvpA"/>
</dbReference>
<feature type="transmembrane region" description="Helical" evidence="5">
    <location>
        <begin position="101"/>
        <end position="122"/>
    </location>
</feature>
<dbReference type="EMBL" id="JAKKSL010000005">
    <property type="protein sequence ID" value="MCI2285438.1"/>
    <property type="molecule type" value="Genomic_DNA"/>
</dbReference>
<dbReference type="Pfam" id="PF02674">
    <property type="entry name" value="Colicin_V"/>
    <property type="match status" value="1"/>
</dbReference>
<evidence type="ECO:0000256" key="4">
    <source>
        <dbReference type="ARBA" id="ARBA00023136"/>
    </source>
</evidence>
<proteinExistence type="predicted"/>
<evidence type="ECO:0000256" key="5">
    <source>
        <dbReference type="SAM" id="Phobius"/>
    </source>
</evidence>
<keyword evidence="7" id="KW-1185">Reference proteome</keyword>
<keyword evidence="3 5" id="KW-1133">Transmembrane helix</keyword>
<evidence type="ECO:0000256" key="2">
    <source>
        <dbReference type="ARBA" id="ARBA00022692"/>
    </source>
</evidence>
<organism evidence="6 7">
    <name type="scientific">Colwellia maritima</name>
    <dbReference type="NCBI Taxonomy" id="2912588"/>
    <lineage>
        <taxon>Bacteria</taxon>
        <taxon>Pseudomonadati</taxon>
        <taxon>Pseudomonadota</taxon>
        <taxon>Gammaproteobacteria</taxon>
        <taxon>Alteromonadales</taxon>
        <taxon>Colwelliaceae</taxon>
        <taxon>Colwellia</taxon>
    </lineage>
</organism>
<gene>
    <name evidence="6" type="ORF">L3081_21165</name>
</gene>
<evidence type="ECO:0000313" key="7">
    <source>
        <dbReference type="Proteomes" id="UP001139646"/>
    </source>
</evidence>
<name>A0ABS9X5B8_9GAMM</name>
<comment type="caution">
    <text evidence="6">The sequence shown here is derived from an EMBL/GenBank/DDBJ whole genome shotgun (WGS) entry which is preliminary data.</text>
</comment>
<evidence type="ECO:0000256" key="3">
    <source>
        <dbReference type="ARBA" id="ARBA00022989"/>
    </source>
</evidence>
<evidence type="ECO:0000313" key="6">
    <source>
        <dbReference type="EMBL" id="MCI2285438.1"/>
    </source>
</evidence>
<feature type="transmembrane region" description="Helical" evidence="5">
    <location>
        <begin position="21"/>
        <end position="40"/>
    </location>
</feature>
<dbReference type="RefSeq" id="WP_242288321.1">
    <property type="nucleotide sequence ID" value="NZ_JAKKSL010000005.1"/>
</dbReference>
<reference evidence="6" key="1">
    <citation type="submission" date="2022-01" db="EMBL/GenBank/DDBJ databases">
        <title>Colwellia maritima, isolated from seawater.</title>
        <authorList>
            <person name="Kristyanto S."/>
            <person name="Jung J."/>
            <person name="Jeon C.O."/>
        </authorList>
    </citation>
    <scope>NUCLEOTIDE SEQUENCE</scope>
    <source>
        <strain evidence="6">MSW7</strain>
    </source>
</reference>
<sequence>MLAIILFSVIVLYFFYRGYRLGLGLVLARVVSVVGAYYLAVTFADNGAAIISENSALEGLVAYFIAGFVIFVVSSIIISIILQIALGALGKATDGKSKLPLLGGFANGLLGAFVGLALVWFFNMANTALTNGEMPEDNLINNWSQKIMGDSIDTALSMQFPQAPQLVGIASYVLKNQRRGVKDGMTLANDPDVQTLVNSRKVQRMVQNRDLIGLMTAKEIDDVLEDKTVQRILEETNVLGDIDVTDKIAVKTRLTQEVMTTLVRVEVIKQNPRFKQLTNDPELQRMIRNNDVVGLMSSPKVKEIADIVMDSGIIK</sequence>
<keyword evidence="2 5" id="KW-0812">Transmembrane</keyword>
<protein>
    <submittedName>
        <fullName evidence="6">CvpA family protein</fullName>
    </submittedName>
</protein>
<evidence type="ECO:0000256" key="1">
    <source>
        <dbReference type="ARBA" id="ARBA00004141"/>
    </source>
</evidence>